<proteinExistence type="predicted"/>
<evidence type="ECO:0000313" key="2">
    <source>
        <dbReference type="EMBL" id="TYK47294.1"/>
    </source>
</evidence>
<dbReference type="EMBL" id="VSRQ01000005">
    <property type="protein sequence ID" value="TYK47294.1"/>
    <property type="molecule type" value="Genomic_DNA"/>
</dbReference>
<accession>A0A5D3FH38</accession>
<name>A0A5D3FH38_9ACTN</name>
<keyword evidence="1" id="KW-0732">Signal</keyword>
<dbReference type="Proteomes" id="UP000323505">
    <property type="component" value="Unassembled WGS sequence"/>
</dbReference>
<protein>
    <submittedName>
        <fullName evidence="2">Uncharacterized protein</fullName>
    </submittedName>
</protein>
<keyword evidence="3" id="KW-1185">Reference proteome</keyword>
<reference evidence="2 3" key="1">
    <citation type="submission" date="2019-08" db="EMBL/GenBank/DDBJ databases">
        <title>Actinomadura sp. nov. CYP1-5 isolated from mountain soil.</title>
        <authorList>
            <person name="Songsumanus A."/>
            <person name="Kuncharoen N."/>
            <person name="Kudo T."/>
            <person name="Yuki M."/>
            <person name="Igarashi Y."/>
            <person name="Tanasupawat S."/>
        </authorList>
    </citation>
    <scope>NUCLEOTIDE SEQUENCE [LARGE SCALE GENOMIC DNA]</scope>
    <source>
        <strain evidence="2 3">CYP1-5</strain>
    </source>
</reference>
<feature type="signal peptide" evidence="1">
    <location>
        <begin position="1"/>
        <end position="22"/>
    </location>
</feature>
<feature type="chain" id="PRO_5039016374" evidence="1">
    <location>
        <begin position="23"/>
        <end position="181"/>
    </location>
</feature>
<organism evidence="2 3">
    <name type="scientific">Actinomadura decatromicini</name>
    <dbReference type="NCBI Taxonomy" id="2604572"/>
    <lineage>
        <taxon>Bacteria</taxon>
        <taxon>Bacillati</taxon>
        <taxon>Actinomycetota</taxon>
        <taxon>Actinomycetes</taxon>
        <taxon>Streptosporangiales</taxon>
        <taxon>Thermomonosporaceae</taxon>
        <taxon>Actinomadura</taxon>
    </lineage>
</organism>
<evidence type="ECO:0000313" key="3">
    <source>
        <dbReference type="Proteomes" id="UP000323505"/>
    </source>
</evidence>
<comment type="caution">
    <text evidence="2">The sequence shown here is derived from an EMBL/GenBank/DDBJ whole genome shotgun (WGS) entry which is preliminary data.</text>
</comment>
<gene>
    <name evidence="2" type="ORF">FXF68_26255</name>
</gene>
<dbReference type="RefSeq" id="WP_148763602.1">
    <property type="nucleotide sequence ID" value="NZ_VSRQ01000005.1"/>
</dbReference>
<dbReference type="AlphaFoldDB" id="A0A5D3FH38"/>
<evidence type="ECO:0000256" key="1">
    <source>
        <dbReference type="SAM" id="SignalP"/>
    </source>
</evidence>
<sequence>MHTKAMAVVVAAGMSLSTFAVAVPSASAAPAAPARHSGPVCDPHNVAKIVTKKKFKKVNETDVLYNRTRDTITRKVHFERTTKLKYSVSGGIEASFNAFVFGEVKAKVNAGLDKESTVKKGYADTVKIRKGYKMTASQGWEMQQAKGYVYHVYSNCQDRTVGYFTLNAPWHTFVSYSATKI</sequence>